<dbReference type="AlphaFoldDB" id="A0A0H5P476"/>
<dbReference type="EMBL" id="LN868939">
    <property type="protein sequence ID" value="CRY82472.1"/>
    <property type="molecule type" value="Genomic_DNA"/>
</dbReference>
<evidence type="ECO:0000313" key="2">
    <source>
        <dbReference type="Proteomes" id="UP000057820"/>
    </source>
</evidence>
<protein>
    <submittedName>
        <fullName evidence="1">Uncharacterized protein</fullName>
    </submittedName>
</protein>
<gene>
    <name evidence="1" type="ORF">ERS450000_04971</name>
</gene>
<reference evidence="2" key="1">
    <citation type="submission" date="2015-03" db="EMBL/GenBank/DDBJ databases">
        <authorList>
            <consortium name="Pathogen Informatics"/>
        </authorList>
    </citation>
    <scope>NUCLEOTIDE SEQUENCE [LARGE SCALE GENOMIC DNA]</scope>
    <source>
        <strain evidence="2">NCTC11134</strain>
        <plasmid evidence="2">2</plasmid>
    </source>
</reference>
<geneLocation type="plasmid" evidence="1">
    <name>2</name>
</geneLocation>
<proteinExistence type="predicted"/>
<name>A0A0H5P476_NOCFR</name>
<dbReference type="Proteomes" id="UP000057820">
    <property type="component" value="Plasmid 2"/>
</dbReference>
<organism evidence="1 2">
    <name type="scientific">Nocardia farcinica</name>
    <dbReference type="NCBI Taxonomy" id="37329"/>
    <lineage>
        <taxon>Bacteria</taxon>
        <taxon>Bacillati</taxon>
        <taxon>Actinomycetota</taxon>
        <taxon>Actinomycetes</taxon>
        <taxon>Mycobacteriales</taxon>
        <taxon>Nocardiaceae</taxon>
        <taxon>Nocardia</taxon>
    </lineage>
</organism>
<evidence type="ECO:0000313" key="1">
    <source>
        <dbReference type="EMBL" id="CRY82472.1"/>
    </source>
</evidence>
<sequence length="62" mass="6643">MKASGSSITSMFPSMLQPKIFTVLLVVVPRSVRWTGAPMATHFGASSMMPSLNLTGSERLSN</sequence>
<keyword evidence="1" id="KW-0614">Plasmid</keyword>
<dbReference type="KEGG" id="nfr:ERS450000_04971"/>
<accession>A0A0H5P476</accession>